<comment type="caution">
    <text evidence="2">The sequence shown here is derived from an EMBL/GenBank/DDBJ whole genome shotgun (WGS) entry which is preliminary data.</text>
</comment>
<dbReference type="AlphaFoldDB" id="A0AAV1UVV4"/>
<gene>
    <name evidence="2" type="ORF">PM001_LOCUS23032</name>
</gene>
<evidence type="ECO:0000313" key="3">
    <source>
        <dbReference type="Proteomes" id="UP001162060"/>
    </source>
</evidence>
<organism evidence="2 3">
    <name type="scientific">Peronospora matthiolae</name>
    <dbReference type="NCBI Taxonomy" id="2874970"/>
    <lineage>
        <taxon>Eukaryota</taxon>
        <taxon>Sar</taxon>
        <taxon>Stramenopiles</taxon>
        <taxon>Oomycota</taxon>
        <taxon>Peronosporomycetes</taxon>
        <taxon>Peronosporales</taxon>
        <taxon>Peronosporaceae</taxon>
        <taxon>Peronospora</taxon>
    </lineage>
</organism>
<feature type="compositionally biased region" description="Basic and acidic residues" evidence="1">
    <location>
        <begin position="44"/>
        <end position="55"/>
    </location>
</feature>
<feature type="region of interest" description="Disordered" evidence="1">
    <location>
        <begin position="1"/>
        <end position="55"/>
    </location>
</feature>
<evidence type="ECO:0000313" key="2">
    <source>
        <dbReference type="EMBL" id="CAK7937882.1"/>
    </source>
</evidence>
<sequence>MKKYELEPAHMNAEQSIYRHPEPEIHMSDIDIESDGSRPNGSHDYGHEHQVQGGK</sequence>
<protein>
    <submittedName>
        <fullName evidence="2">Uncharacterized protein</fullName>
    </submittedName>
</protein>
<name>A0AAV1UVV4_9STRA</name>
<reference evidence="2" key="1">
    <citation type="submission" date="2024-01" db="EMBL/GenBank/DDBJ databases">
        <authorList>
            <person name="Webb A."/>
        </authorList>
    </citation>
    <scope>NUCLEOTIDE SEQUENCE</scope>
    <source>
        <strain evidence="2">Pm1</strain>
    </source>
</reference>
<dbReference type="Proteomes" id="UP001162060">
    <property type="component" value="Unassembled WGS sequence"/>
</dbReference>
<proteinExistence type="predicted"/>
<evidence type="ECO:0000256" key="1">
    <source>
        <dbReference type="SAM" id="MobiDB-lite"/>
    </source>
</evidence>
<dbReference type="EMBL" id="CAKLBY020000228">
    <property type="protein sequence ID" value="CAK7937882.1"/>
    <property type="molecule type" value="Genomic_DNA"/>
</dbReference>
<feature type="compositionally biased region" description="Basic and acidic residues" evidence="1">
    <location>
        <begin position="17"/>
        <end position="29"/>
    </location>
</feature>
<accession>A0AAV1UVV4</accession>